<dbReference type="NCBIfam" id="TIGR02069">
    <property type="entry name" value="cyanophycinase"/>
    <property type="match status" value="1"/>
</dbReference>
<dbReference type="RefSeq" id="WP_132030295.1">
    <property type="nucleotide sequence ID" value="NZ_SMAI01000002.1"/>
</dbReference>
<evidence type="ECO:0000256" key="4">
    <source>
        <dbReference type="ARBA" id="ARBA00013115"/>
    </source>
</evidence>
<keyword evidence="8" id="KW-0720">Serine protease</keyword>
<dbReference type="GO" id="GO:0006508">
    <property type="term" value="P:proteolysis"/>
    <property type="evidence" value="ECO:0007669"/>
    <property type="project" value="UniProtKB-KW"/>
</dbReference>
<comment type="caution">
    <text evidence="9">The sequence shown here is derived from an EMBL/GenBank/DDBJ whole genome shotgun (WGS) entry which is preliminary data.</text>
</comment>
<dbReference type="EC" id="3.4.15.6" evidence="4"/>
<dbReference type="OrthoDB" id="9799980at2"/>
<dbReference type="AlphaFoldDB" id="A0A4R3M1F2"/>
<comment type="catalytic activity">
    <reaction evidence="1">
        <text>[L-4-(L-arginin-2-N-yl)aspartate](n) + H2O = [L-4-(L-arginin-2-N-yl)aspartate](n-1) + L-4-(L-arginin-2-N-yl)aspartate</text>
        <dbReference type="Rhea" id="RHEA:12845"/>
        <dbReference type="Rhea" id="RHEA-COMP:13728"/>
        <dbReference type="Rhea" id="RHEA-COMP:13734"/>
        <dbReference type="ChEBI" id="CHEBI:15377"/>
        <dbReference type="ChEBI" id="CHEBI:137986"/>
        <dbReference type="ChEBI" id="CHEBI:137991"/>
        <dbReference type="EC" id="3.4.15.6"/>
    </reaction>
</comment>
<organism evidence="9 10">
    <name type="scientific">Aquabacter spiritensis</name>
    <dbReference type="NCBI Taxonomy" id="933073"/>
    <lineage>
        <taxon>Bacteria</taxon>
        <taxon>Pseudomonadati</taxon>
        <taxon>Pseudomonadota</taxon>
        <taxon>Alphaproteobacteria</taxon>
        <taxon>Hyphomicrobiales</taxon>
        <taxon>Xanthobacteraceae</taxon>
        <taxon>Aquabacter</taxon>
    </lineage>
</organism>
<dbReference type="Proteomes" id="UP000294664">
    <property type="component" value="Unassembled WGS sequence"/>
</dbReference>
<evidence type="ECO:0000313" key="10">
    <source>
        <dbReference type="Proteomes" id="UP000294664"/>
    </source>
</evidence>
<dbReference type="EMBL" id="SMAI01000002">
    <property type="protein sequence ID" value="TCT06822.1"/>
    <property type="molecule type" value="Genomic_DNA"/>
</dbReference>
<dbReference type="InterPro" id="IPR005320">
    <property type="entry name" value="Peptidase_S51"/>
</dbReference>
<keyword evidence="6" id="KW-0645">Protease</keyword>
<evidence type="ECO:0000256" key="6">
    <source>
        <dbReference type="ARBA" id="ARBA00022670"/>
    </source>
</evidence>
<dbReference type="PANTHER" id="PTHR36175">
    <property type="entry name" value="CYANOPHYCINASE"/>
    <property type="match status" value="1"/>
</dbReference>
<evidence type="ECO:0000256" key="8">
    <source>
        <dbReference type="ARBA" id="ARBA00022825"/>
    </source>
</evidence>
<dbReference type="Gene3D" id="3.40.50.880">
    <property type="match status" value="2"/>
</dbReference>
<dbReference type="GO" id="GO:0008236">
    <property type="term" value="F:serine-type peptidase activity"/>
    <property type="evidence" value="ECO:0007669"/>
    <property type="project" value="UniProtKB-KW"/>
</dbReference>
<dbReference type="PANTHER" id="PTHR36175:SF1">
    <property type="entry name" value="CYANOPHYCINASE"/>
    <property type="match status" value="1"/>
</dbReference>
<dbReference type="InterPro" id="IPR029062">
    <property type="entry name" value="Class_I_gatase-like"/>
</dbReference>
<evidence type="ECO:0000256" key="2">
    <source>
        <dbReference type="ARBA" id="ARBA00002039"/>
    </source>
</evidence>
<dbReference type="InterPro" id="IPR011811">
    <property type="entry name" value="Peptidase_S51_cyanophycinase"/>
</dbReference>
<evidence type="ECO:0000256" key="3">
    <source>
        <dbReference type="ARBA" id="ARBA00006534"/>
    </source>
</evidence>
<accession>A0A4R3M1F2</accession>
<comment type="function">
    <text evidence="2">Exopeptidase that catalyzes the hydrolytic cleavage of multi-L-arginyl-poly-L-aspartic acid (cyanophycin; a water-insoluble reserve polymer) into aspartate-arginine dipeptides.</text>
</comment>
<reference evidence="9 10" key="1">
    <citation type="submission" date="2019-03" db="EMBL/GenBank/DDBJ databases">
        <title>Genomic Encyclopedia of Type Strains, Phase IV (KMG-IV): sequencing the most valuable type-strain genomes for metagenomic binning, comparative biology and taxonomic classification.</title>
        <authorList>
            <person name="Goeker M."/>
        </authorList>
    </citation>
    <scope>NUCLEOTIDE SEQUENCE [LARGE SCALE GENOMIC DNA]</scope>
    <source>
        <strain evidence="9 10">DSM 9035</strain>
    </source>
</reference>
<keyword evidence="7" id="KW-0378">Hydrolase</keyword>
<dbReference type="SUPFAM" id="SSF52317">
    <property type="entry name" value="Class I glutamine amidotransferase-like"/>
    <property type="match status" value="2"/>
</dbReference>
<dbReference type="Pfam" id="PF03575">
    <property type="entry name" value="Peptidase_S51"/>
    <property type="match status" value="1"/>
</dbReference>
<protein>
    <recommendedName>
        <fullName evidence="5">Cyanophycinase</fullName>
        <ecNumber evidence="4">3.4.15.6</ecNumber>
    </recommendedName>
</protein>
<name>A0A4R3M1F2_9HYPH</name>
<comment type="similarity">
    <text evidence="3">Belongs to the peptidase S51 family.</text>
</comment>
<proteinExistence type="inferred from homology"/>
<sequence>MSFYDWFSLRTSDEPMRRLAVIGGRLEDGNAAIFGEMHRLAQGRILVFPTASGEPEEVGVETVQVFRAYGFEAELSPVFGPGAAAAARDPANAAQVERLGSVYFTGGNQATIIESLAPGGIESPVLAAIRAANAAGGLIAGSSAGAAIMSKVMIVGGTSLDAMVNGVTDDPERPGMLLGEGLDFFPYGIVDQHFIKRGRLGRLIVAMARSGVQRGFGIDENTALFVDGRRGRVIGEYGAFVLDMSQAVFDARGRTFEDIRLSYLDTGDEIDFGRMRVTAGPGKRRVRLAEIAYRAPARSQRNVFAAYTLYDLLGRLVLGDPIVYSVDRASAVEMKTAMAVTVELERVRGETRSLVALTENGFRMTALNFRCTVMSEKLSAARLANRATMLQRDYGMKPGPASRLLLLGSSPLQGGSGIMAEMLRHCEGDVGIIAAASSEPRETAAAHIDALRAHGRTGIDLGITIDNVENCGRDKALVERIAGMKTLFLPGGNQVRLVETLLFRGEETPILLAIARAHANGATLIGASGSASALSRFMIAGGSSHEAFRFGVSTDAGHHGLVIQEGVGFFGGGIVDQNLFSSRRLGRLIVACAEEGVRYGFGICEETMMNARGDGSLIDVFGRHGVVLVELDPHNLELQSDSFVARGVKLSFARPGDQIDVAAGQVLRHTPAEPATAALLRLVNELVKECGAMPLGTAPTELQRNKAMVMGITALGEGTVSLDIDSPRDDRT</sequence>
<dbReference type="CDD" id="cd03145">
    <property type="entry name" value="GAT1_cyanophycinase"/>
    <property type="match status" value="1"/>
</dbReference>
<evidence type="ECO:0000313" key="9">
    <source>
        <dbReference type="EMBL" id="TCT06822.1"/>
    </source>
</evidence>
<keyword evidence="10" id="KW-1185">Reference proteome</keyword>
<dbReference type="GO" id="GO:0008241">
    <property type="term" value="F:peptidyl-dipeptidase activity"/>
    <property type="evidence" value="ECO:0007669"/>
    <property type="project" value="UniProtKB-EC"/>
</dbReference>
<evidence type="ECO:0000256" key="7">
    <source>
        <dbReference type="ARBA" id="ARBA00022801"/>
    </source>
</evidence>
<evidence type="ECO:0000256" key="1">
    <source>
        <dbReference type="ARBA" id="ARBA00001092"/>
    </source>
</evidence>
<gene>
    <name evidence="9" type="ORF">EDC64_102302</name>
</gene>
<evidence type="ECO:0000256" key="5">
    <source>
        <dbReference type="ARBA" id="ARBA00015719"/>
    </source>
</evidence>